<evidence type="ECO:0000313" key="4">
    <source>
        <dbReference type="Proteomes" id="UP000197003"/>
    </source>
</evidence>
<dbReference type="PROSITE" id="PS51257">
    <property type="entry name" value="PROKAR_LIPOPROTEIN"/>
    <property type="match status" value="1"/>
</dbReference>
<dbReference type="PROSITE" id="PS50005">
    <property type="entry name" value="TPR"/>
    <property type="match status" value="2"/>
</dbReference>
<dbReference type="Gene3D" id="1.25.40.10">
    <property type="entry name" value="Tetratricopeptide repeat domain"/>
    <property type="match status" value="1"/>
</dbReference>
<dbReference type="AlphaFoldDB" id="A0A1Z3NC31"/>
<dbReference type="InterPro" id="IPR011990">
    <property type="entry name" value="TPR-like_helical_dom_sf"/>
</dbReference>
<evidence type="ECO:0000313" key="3">
    <source>
        <dbReference type="EMBL" id="ASD65029.1"/>
    </source>
</evidence>
<dbReference type="Proteomes" id="UP000197003">
    <property type="component" value="Chromosome"/>
</dbReference>
<dbReference type="InterPro" id="IPR019734">
    <property type="entry name" value="TPR_rpt"/>
</dbReference>
<protein>
    <submittedName>
        <fullName evidence="3">Uncharacterized protein</fullName>
    </submittedName>
</protein>
<feature type="repeat" description="TPR" evidence="1">
    <location>
        <begin position="183"/>
        <end position="216"/>
    </location>
</feature>
<keyword evidence="1" id="KW-0802">TPR repeat</keyword>
<sequence length="292" mass="33329">MQLKRQLGLLSLVGFIFAFTACAGKYSVKSYPAGSKVYIKDVQSQEKKFLGIAPLQVQEESKLGDVFFLIFEKQNYRTKEVMVKVNEGESIAVATRLDPLTDDEKKAEELAANEEKKPDQQKPEDKNKKPEDKKMEELLAEMQELKLRVALLENTSSFYKDALFSPRLSGGMPSVDRDRADKVVGLVFQGQQAIMKGDYQKALDQIDKALQLDEYSNNGWLLKGSVKYLMKDYQGARLAWERTLKLDPYNKVAYQYLSDVYKKLNLGPLPTNGTEMRYPASNVEIEERKKVR</sequence>
<reference evidence="3 4" key="1">
    <citation type="submission" date="2017-04" db="EMBL/GenBank/DDBJ databases">
        <title>Whole genome sequence of Bdellovibrio bacteriovorus strain SSB218315.</title>
        <authorList>
            <person name="Oyedara O."/>
            <person name="Rodriguez-Perez M.A."/>
        </authorList>
    </citation>
    <scope>NUCLEOTIDE SEQUENCE [LARGE SCALE GENOMIC DNA]</scope>
    <source>
        <strain evidence="3 4">SSB218315</strain>
    </source>
</reference>
<dbReference type="RefSeq" id="WP_088566443.1">
    <property type="nucleotide sequence ID" value="NZ_CP020946.1"/>
</dbReference>
<dbReference type="EMBL" id="CP020946">
    <property type="protein sequence ID" value="ASD65029.1"/>
    <property type="molecule type" value="Genomic_DNA"/>
</dbReference>
<dbReference type="OrthoDB" id="9814069at2"/>
<gene>
    <name evidence="3" type="ORF">B9G79_16365</name>
</gene>
<dbReference type="SMART" id="SM00028">
    <property type="entry name" value="TPR"/>
    <property type="match status" value="2"/>
</dbReference>
<name>A0A1Z3NC31_BDEBC</name>
<feature type="region of interest" description="Disordered" evidence="2">
    <location>
        <begin position="108"/>
        <end position="132"/>
    </location>
</feature>
<dbReference type="SUPFAM" id="SSF48452">
    <property type="entry name" value="TPR-like"/>
    <property type="match status" value="1"/>
</dbReference>
<evidence type="ECO:0000256" key="1">
    <source>
        <dbReference type="PROSITE-ProRule" id="PRU00339"/>
    </source>
</evidence>
<feature type="repeat" description="TPR" evidence="1">
    <location>
        <begin position="217"/>
        <end position="250"/>
    </location>
</feature>
<proteinExistence type="predicted"/>
<evidence type="ECO:0000256" key="2">
    <source>
        <dbReference type="SAM" id="MobiDB-lite"/>
    </source>
</evidence>
<organism evidence="3 4">
    <name type="scientific">Bdellovibrio bacteriovorus</name>
    <dbReference type="NCBI Taxonomy" id="959"/>
    <lineage>
        <taxon>Bacteria</taxon>
        <taxon>Pseudomonadati</taxon>
        <taxon>Bdellovibrionota</taxon>
        <taxon>Bdellovibrionia</taxon>
        <taxon>Bdellovibrionales</taxon>
        <taxon>Pseudobdellovibrionaceae</taxon>
        <taxon>Bdellovibrio</taxon>
    </lineage>
</organism>
<accession>A0A1Z3NC31</accession>